<dbReference type="GO" id="GO:0003700">
    <property type="term" value="F:DNA-binding transcription factor activity"/>
    <property type="evidence" value="ECO:0007669"/>
    <property type="project" value="InterPro"/>
</dbReference>
<reference evidence="2 3" key="1">
    <citation type="journal article" date="2012" name="J. Bacteriol.">
        <title>Complete genome sequence of Nocardia brasiliensis HUJEG-1.</title>
        <authorList>
            <person name="Vera-Cabrera L."/>
            <person name="Ortiz-Lopez R."/>
            <person name="Elizondo-Gonzalez R."/>
            <person name="Perez-Maya A.A."/>
            <person name="Ocampo-Candiani J."/>
        </authorList>
    </citation>
    <scope>NUCLEOTIDE SEQUENCE [LARGE SCALE GENOMIC DNA]</scope>
    <source>
        <strain evidence="3">ATCC 700358</strain>
    </source>
</reference>
<dbReference type="InterPro" id="IPR001845">
    <property type="entry name" value="HTH_ArsR_DNA-bd_dom"/>
</dbReference>
<dbReference type="GO" id="GO:0003677">
    <property type="term" value="F:DNA binding"/>
    <property type="evidence" value="ECO:0007669"/>
    <property type="project" value="TreeGrafter"/>
</dbReference>
<protein>
    <submittedName>
        <fullName evidence="2">Transcription regulator ArsR</fullName>
    </submittedName>
</protein>
<evidence type="ECO:0000313" key="3">
    <source>
        <dbReference type="Proteomes" id="UP000006304"/>
    </source>
</evidence>
<dbReference type="eggNOG" id="COG0640">
    <property type="taxonomic scope" value="Bacteria"/>
</dbReference>
<dbReference type="PANTHER" id="PTHR39168">
    <property type="entry name" value="TRANSCRIPTIONAL REGULATOR-RELATED"/>
    <property type="match status" value="1"/>
</dbReference>
<dbReference type="Proteomes" id="UP000006304">
    <property type="component" value="Chromosome"/>
</dbReference>
<dbReference type="STRING" id="1133849.O3I_013295"/>
<dbReference type="Gene3D" id="1.10.10.10">
    <property type="entry name" value="Winged helix-like DNA-binding domain superfamily/Winged helix DNA-binding domain"/>
    <property type="match status" value="1"/>
</dbReference>
<dbReference type="SMART" id="SM00418">
    <property type="entry name" value="HTH_ARSR"/>
    <property type="match status" value="1"/>
</dbReference>
<dbReference type="HOGENOM" id="CLU_077964_0_0_11"/>
<dbReference type="InterPro" id="IPR052543">
    <property type="entry name" value="HTH_Metal-responsive_Reg"/>
</dbReference>
<dbReference type="GO" id="GO:0097063">
    <property type="term" value="F:cadmium ion sensor activity"/>
    <property type="evidence" value="ECO:0007669"/>
    <property type="project" value="TreeGrafter"/>
</dbReference>
<accession>K0EUN0</accession>
<sequence length="258" mass="27664">MARPYLRDISVAAETRARHDGVVSSRGAELAGLAALLADRTRADMCLALVDGRAWTAGELARHTGVAASTATEHLNRLLDGGLLVERRQGRHRYVQLAGPQVAELLETMVTQLEPSRPAVTNLRTATVATALARGRTCYDHLAGRLGVAITDAMTERGLLDQDTGFALTEAGLSWLTGPLGIAPAALRGTRRPLARPCLDWTERRTHLGGIAGAQICHRLLERDWITRVGTGRAVRVTADGETALHTLLAIDPSALRP</sequence>
<dbReference type="InterPro" id="IPR036390">
    <property type="entry name" value="WH_DNA-bd_sf"/>
</dbReference>
<dbReference type="InterPro" id="IPR036388">
    <property type="entry name" value="WH-like_DNA-bd_sf"/>
</dbReference>
<dbReference type="PROSITE" id="PS50987">
    <property type="entry name" value="HTH_ARSR_2"/>
    <property type="match status" value="1"/>
</dbReference>
<dbReference type="GO" id="GO:0032791">
    <property type="term" value="F:lead ion binding"/>
    <property type="evidence" value="ECO:0007669"/>
    <property type="project" value="TreeGrafter"/>
</dbReference>
<evidence type="ECO:0000259" key="1">
    <source>
        <dbReference type="PROSITE" id="PS50987"/>
    </source>
</evidence>
<dbReference type="GO" id="GO:0010288">
    <property type="term" value="P:response to lead ion"/>
    <property type="evidence" value="ECO:0007669"/>
    <property type="project" value="TreeGrafter"/>
</dbReference>
<dbReference type="CDD" id="cd00090">
    <property type="entry name" value="HTH_ARSR"/>
    <property type="match status" value="1"/>
</dbReference>
<dbReference type="PANTHER" id="PTHR39168:SF1">
    <property type="entry name" value="TRANSCRIPTIONAL REGULATORY PROTEIN"/>
    <property type="match status" value="1"/>
</dbReference>
<dbReference type="AlphaFoldDB" id="K0EUN0"/>
<dbReference type="EMBL" id="CP003876">
    <property type="protein sequence ID" value="AFU00620.1"/>
    <property type="molecule type" value="Genomic_DNA"/>
</dbReference>
<dbReference type="KEGG" id="nbr:O3I_013295"/>
<organism evidence="2 3">
    <name type="scientific">Nocardia brasiliensis (strain ATCC 700358 / HUJEG-1)</name>
    <dbReference type="NCBI Taxonomy" id="1133849"/>
    <lineage>
        <taxon>Bacteria</taxon>
        <taxon>Bacillati</taxon>
        <taxon>Actinomycetota</taxon>
        <taxon>Actinomycetes</taxon>
        <taxon>Mycobacteriales</taxon>
        <taxon>Nocardiaceae</taxon>
        <taxon>Nocardia</taxon>
    </lineage>
</organism>
<dbReference type="SUPFAM" id="SSF46785">
    <property type="entry name" value="Winged helix' DNA-binding domain"/>
    <property type="match status" value="1"/>
</dbReference>
<dbReference type="InterPro" id="IPR011991">
    <property type="entry name" value="ArsR-like_HTH"/>
</dbReference>
<dbReference type="GO" id="GO:0046686">
    <property type="term" value="P:response to cadmium ion"/>
    <property type="evidence" value="ECO:0007669"/>
    <property type="project" value="TreeGrafter"/>
</dbReference>
<gene>
    <name evidence="2" type="ORF">O3I_013295</name>
</gene>
<evidence type="ECO:0000313" key="2">
    <source>
        <dbReference type="EMBL" id="AFU00620.1"/>
    </source>
</evidence>
<dbReference type="Pfam" id="PF12840">
    <property type="entry name" value="HTH_20"/>
    <property type="match status" value="1"/>
</dbReference>
<keyword evidence="3" id="KW-1185">Reference proteome</keyword>
<name>K0EUN0_NOCB7</name>
<proteinExistence type="predicted"/>
<feature type="domain" description="HTH arsR-type" evidence="1">
    <location>
        <begin position="22"/>
        <end position="117"/>
    </location>
</feature>